<keyword evidence="6" id="KW-0804">Transcription</keyword>
<dbReference type="EMBL" id="RWGY01000039">
    <property type="protein sequence ID" value="TVU07902.1"/>
    <property type="molecule type" value="Genomic_DNA"/>
</dbReference>
<evidence type="ECO:0000256" key="5">
    <source>
        <dbReference type="ARBA" id="ARBA00023155"/>
    </source>
</evidence>
<dbReference type="Proteomes" id="UP000324897">
    <property type="component" value="Chromosome 3"/>
</dbReference>
<evidence type="ECO:0000256" key="1">
    <source>
        <dbReference type="ARBA" id="ARBA00004123"/>
    </source>
</evidence>
<evidence type="ECO:0000256" key="7">
    <source>
        <dbReference type="ARBA" id="ARBA00023242"/>
    </source>
</evidence>
<evidence type="ECO:0000256" key="8">
    <source>
        <dbReference type="PROSITE-ProRule" id="PRU00108"/>
    </source>
</evidence>
<dbReference type="GO" id="GO:0003677">
    <property type="term" value="F:DNA binding"/>
    <property type="evidence" value="ECO:0007669"/>
    <property type="project" value="UniProtKB-UniRule"/>
</dbReference>
<dbReference type="AlphaFoldDB" id="A0A5J9T9A0"/>
<keyword evidence="5 8" id="KW-0371">Homeobox</keyword>
<dbReference type="PANTHER" id="PTHR11850">
    <property type="entry name" value="HOMEOBOX PROTEIN TRANSCRIPTION FACTORS"/>
    <property type="match status" value="1"/>
</dbReference>
<reference evidence="11 12" key="1">
    <citation type="journal article" date="2019" name="Sci. Rep.">
        <title>A high-quality genome of Eragrostis curvula grass provides insights into Poaceae evolution and supports new strategies to enhance forage quality.</title>
        <authorList>
            <person name="Carballo J."/>
            <person name="Santos B.A.C.M."/>
            <person name="Zappacosta D."/>
            <person name="Garbus I."/>
            <person name="Selva J.P."/>
            <person name="Gallo C.A."/>
            <person name="Diaz A."/>
            <person name="Albertini E."/>
            <person name="Caccamo M."/>
            <person name="Echenique V."/>
        </authorList>
    </citation>
    <scope>NUCLEOTIDE SEQUENCE [LARGE SCALE GENOMIC DNA]</scope>
    <source>
        <strain evidence="12">cv. Victoria</strain>
        <tissue evidence="11">Leaf</tissue>
    </source>
</reference>
<feature type="compositionally biased region" description="Low complexity" evidence="9">
    <location>
        <begin position="15"/>
        <end position="24"/>
    </location>
</feature>
<dbReference type="SMART" id="SM00574">
    <property type="entry name" value="POX"/>
    <property type="match status" value="1"/>
</dbReference>
<evidence type="ECO:0000259" key="10">
    <source>
        <dbReference type="PROSITE" id="PS50071"/>
    </source>
</evidence>
<dbReference type="OrthoDB" id="10056939at2759"/>
<comment type="subcellular location">
    <subcellularLocation>
        <location evidence="1 8">Nucleus</location>
    </subcellularLocation>
</comment>
<organism evidence="11 12">
    <name type="scientific">Eragrostis curvula</name>
    <name type="common">weeping love grass</name>
    <dbReference type="NCBI Taxonomy" id="38414"/>
    <lineage>
        <taxon>Eukaryota</taxon>
        <taxon>Viridiplantae</taxon>
        <taxon>Streptophyta</taxon>
        <taxon>Embryophyta</taxon>
        <taxon>Tracheophyta</taxon>
        <taxon>Spermatophyta</taxon>
        <taxon>Magnoliopsida</taxon>
        <taxon>Liliopsida</taxon>
        <taxon>Poales</taxon>
        <taxon>Poaceae</taxon>
        <taxon>PACMAD clade</taxon>
        <taxon>Chloridoideae</taxon>
        <taxon>Eragrostideae</taxon>
        <taxon>Eragrostidinae</taxon>
        <taxon>Eragrostis</taxon>
    </lineage>
</organism>
<dbReference type="SMART" id="SM00389">
    <property type="entry name" value="HOX"/>
    <property type="match status" value="1"/>
</dbReference>
<dbReference type="Pfam" id="PF07526">
    <property type="entry name" value="POX"/>
    <property type="match status" value="1"/>
</dbReference>
<dbReference type="InterPro" id="IPR009057">
    <property type="entry name" value="Homeodomain-like_sf"/>
</dbReference>
<evidence type="ECO:0000256" key="2">
    <source>
        <dbReference type="ARBA" id="ARBA00006454"/>
    </source>
</evidence>
<dbReference type="Gene3D" id="1.10.10.60">
    <property type="entry name" value="Homeodomain-like"/>
    <property type="match status" value="1"/>
</dbReference>
<evidence type="ECO:0000256" key="9">
    <source>
        <dbReference type="SAM" id="MobiDB-lite"/>
    </source>
</evidence>
<comment type="similarity">
    <text evidence="2">Belongs to the TALE/BELL homeobox family.</text>
</comment>
<keyword evidence="12" id="KW-1185">Reference proteome</keyword>
<feature type="DNA-binding region" description="Homeobox" evidence="8">
    <location>
        <begin position="473"/>
        <end position="535"/>
    </location>
</feature>
<proteinExistence type="inferred from homology"/>
<evidence type="ECO:0000313" key="12">
    <source>
        <dbReference type="Proteomes" id="UP000324897"/>
    </source>
</evidence>
<keyword evidence="7 8" id="KW-0539">Nucleus</keyword>
<feature type="region of interest" description="Disordered" evidence="9">
    <location>
        <begin position="1"/>
        <end position="24"/>
    </location>
</feature>
<comment type="caution">
    <text evidence="11">The sequence shown here is derived from an EMBL/GenBank/DDBJ whole genome shotgun (WGS) entry which is preliminary data.</text>
</comment>
<dbReference type="InterPro" id="IPR006563">
    <property type="entry name" value="POX_dom"/>
</dbReference>
<evidence type="ECO:0000313" key="11">
    <source>
        <dbReference type="EMBL" id="TVU07902.1"/>
    </source>
</evidence>
<evidence type="ECO:0000256" key="4">
    <source>
        <dbReference type="ARBA" id="ARBA00023125"/>
    </source>
</evidence>
<keyword evidence="4 8" id="KW-0238">DNA-binding</keyword>
<evidence type="ECO:0000256" key="6">
    <source>
        <dbReference type="ARBA" id="ARBA00023163"/>
    </source>
</evidence>
<gene>
    <name evidence="11" type="ORF">EJB05_41279</name>
</gene>
<evidence type="ECO:0000256" key="3">
    <source>
        <dbReference type="ARBA" id="ARBA00023015"/>
    </source>
</evidence>
<dbReference type="InterPro" id="IPR050224">
    <property type="entry name" value="TALE_homeobox"/>
</dbReference>
<sequence length="555" mass="60271">MALVSHDGVGRGARRAAPASTLTPSSAASASTLIWSRPRLRRPCSREQAAEQVRRWMRGVCKTKHAGTSLTQGQVLFNWVQRLRFDTFIPERLKKMTGNAFCQQFGVDAMMMMSSSCFVSDCVVGADAAMFHVPENTPHDDGGGFSAHDGAVLTGQMQLVRAAAPPSVSPPEEARGAAYSEASGWYGAAPSEVTVALPPAAAKLAGEPESGWIQEPPYYCCPTWFSGDPFTAAARELSLRLAAESSSTGTVVNLPDQSSSDVSCSGLTHASSGAGHGLFQPPYSGGELVRPHFSQVLSRSGYAHIVQQTLDEFVGCLLQDVAGSVVGEASWPLPSSTCSMTTPSNQSMFSSSEEHPHQKLKNDLVKLLQLMDQRCNQCLDEMQSAASKYGGMVRPGSGGALPAPFAHRAVSAAHRRLRARIVAEIAAATQTPRGREQASSSASSLADRERSWESAFIQKHWALRQLRRGDQQSWRPQRGLPEKSVAVLKAWMFENFLRPYPKDNEKEMLAVRSGLSRSQVSNWFINARVRLWKPMIEEMYEDLKKASADSEGVPV</sequence>
<protein>
    <recommendedName>
        <fullName evidence="10">Homeobox domain-containing protein</fullName>
    </recommendedName>
</protein>
<dbReference type="Gramene" id="TVU07902">
    <property type="protein sequence ID" value="TVU07902"/>
    <property type="gene ID" value="EJB05_41279"/>
</dbReference>
<accession>A0A5J9T9A0</accession>
<dbReference type="SUPFAM" id="SSF46689">
    <property type="entry name" value="Homeodomain-like"/>
    <property type="match status" value="1"/>
</dbReference>
<dbReference type="CDD" id="cd00086">
    <property type="entry name" value="homeodomain"/>
    <property type="match status" value="1"/>
</dbReference>
<name>A0A5J9T9A0_9POAL</name>
<dbReference type="GO" id="GO:0005634">
    <property type="term" value="C:nucleus"/>
    <property type="evidence" value="ECO:0007669"/>
    <property type="project" value="UniProtKB-SubCell"/>
</dbReference>
<feature type="domain" description="Homeobox" evidence="10">
    <location>
        <begin position="471"/>
        <end position="534"/>
    </location>
</feature>
<dbReference type="PROSITE" id="PS50071">
    <property type="entry name" value="HOMEOBOX_2"/>
    <property type="match status" value="1"/>
</dbReference>
<dbReference type="GO" id="GO:0006355">
    <property type="term" value="P:regulation of DNA-templated transcription"/>
    <property type="evidence" value="ECO:0007669"/>
    <property type="project" value="InterPro"/>
</dbReference>
<keyword evidence="3" id="KW-0805">Transcription regulation</keyword>
<dbReference type="Pfam" id="PF05920">
    <property type="entry name" value="Homeobox_KN"/>
    <property type="match status" value="1"/>
</dbReference>
<dbReference type="InterPro" id="IPR008422">
    <property type="entry name" value="KN_HD"/>
</dbReference>
<dbReference type="InterPro" id="IPR001356">
    <property type="entry name" value="HD"/>
</dbReference>
<feature type="non-terminal residue" evidence="11">
    <location>
        <position position="1"/>
    </location>
</feature>